<feature type="region of interest" description="Disordered" evidence="2">
    <location>
        <begin position="475"/>
        <end position="506"/>
    </location>
</feature>
<feature type="compositionally biased region" description="Low complexity" evidence="2">
    <location>
        <begin position="528"/>
        <end position="540"/>
    </location>
</feature>
<feature type="compositionally biased region" description="Pro residues" evidence="2">
    <location>
        <begin position="491"/>
        <end position="500"/>
    </location>
</feature>
<comment type="similarity">
    <text evidence="1">Belongs to the bacterial secretin family.</text>
</comment>
<feature type="domain" description="Type II/III secretion system secretin-like" evidence="3">
    <location>
        <begin position="281"/>
        <end position="447"/>
    </location>
</feature>
<dbReference type="InterPro" id="IPR004846">
    <property type="entry name" value="T2SS/T3SS_dom"/>
</dbReference>
<dbReference type="PRINTS" id="PR00811">
    <property type="entry name" value="BCTERIALGSPD"/>
</dbReference>
<feature type="compositionally biased region" description="Low complexity" evidence="2">
    <location>
        <begin position="477"/>
        <end position="490"/>
    </location>
</feature>
<protein>
    <submittedName>
        <fullName evidence="4">Type II and III secretion system protein family protein</fullName>
    </submittedName>
</protein>
<dbReference type="PANTHER" id="PTHR30332">
    <property type="entry name" value="PROBABLE GENERAL SECRETION PATHWAY PROTEIN D"/>
    <property type="match status" value="1"/>
</dbReference>
<dbReference type="Proteomes" id="UP001240697">
    <property type="component" value="Chromosome"/>
</dbReference>
<evidence type="ECO:0000313" key="4">
    <source>
        <dbReference type="EMBL" id="WHS67863.1"/>
    </source>
</evidence>
<name>A0ABY8SY56_9BURK</name>
<feature type="region of interest" description="Disordered" evidence="2">
    <location>
        <begin position="520"/>
        <end position="569"/>
    </location>
</feature>
<dbReference type="PANTHER" id="PTHR30332:SF17">
    <property type="entry name" value="TYPE IV PILIATION SYSTEM PROTEIN DR_0774-RELATED"/>
    <property type="match status" value="1"/>
</dbReference>
<proteinExistence type="inferred from homology"/>
<evidence type="ECO:0000313" key="5">
    <source>
        <dbReference type="Proteomes" id="UP001240697"/>
    </source>
</evidence>
<keyword evidence="5" id="KW-1185">Reference proteome</keyword>
<evidence type="ECO:0000256" key="1">
    <source>
        <dbReference type="RuleBase" id="RU004003"/>
    </source>
</evidence>
<organism evidence="4 5">
    <name type="scientific">Comamonas resistens</name>
    <dbReference type="NCBI Taxonomy" id="3046670"/>
    <lineage>
        <taxon>Bacteria</taxon>
        <taxon>Pseudomonadati</taxon>
        <taxon>Pseudomonadota</taxon>
        <taxon>Betaproteobacteria</taxon>
        <taxon>Burkholderiales</taxon>
        <taxon>Comamonadaceae</taxon>
        <taxon>Comamonas</taxon>
    </lineage>
</organism>
<sequence length="569" mass="58791">MLLASAATALAANAQSVSTPPQQAVAMAAPAAAPAPAAAHATARTTMPARNCTSIRTEEPATVTLGKSVVIPLASPMARILVSGQTPGASPAAMPAGGQMPMQAQSGIADIEVQLLSPRDLFFRGRKAGAMNVILQNAQGTCFIKDVVVTMDPGPLQAKLSELMPEERGIRVQGADNALVLSGEISNPLRLDDVLTLASAYGDSKKIVNLMRTTSPHQVMLEVKIAEVSKTLLDKLGSSFAKQAVNGSNTYSIISNFLSGGNGVLSALRIGKASLSIDGQKDDGLVRILAEPNIMAISGQQASFLSGGKIFIPVAQSNSNGVPVMTLEEKEFGIGVKFTPTVLGNSRVNLKLVSEVSDLSQTGSPFTAINGVTSVIPSLTVRRADTTVQLNDGQSLVIAGLIKNNLTEAVKRFPGLGEIPVLGALARSTEFQTDQTELMFVITPRMVQALAEAPRVPTDNHVVPSRAEVYMNGSLESATPPRTPATAPAPQAAPPQPAPVSAPASMAPAPIAPVTPVAPEAPAPAVTPQPAAASAPVPTASITEPTPMPPATAPQQPVRRQYPMLHSPA</sequence>
<evidence type="ECO:0000259" key="3">
    <source>
        <dbReference type="Pfam" id="PF00263"/>
    </source>
</evidence>
<dbReference type="RefSeq" id="WP_283488883.1">
    <property type="nucleotide sequence ID" value="NZ_CP125947.1"/>
</dbReference>
<accession>A0ABY8SY56</accession>
<gene>
    <name evidence="4" type="ORF">QMY55_04625</name>
</gene>
<dbReference type="Pfam" id="PF00263">
    <property type="entry name" value="Secretin"/>
    <property type="match status" value="1"/>
</dbReference>
<dbReference type="InterPro" id="IPR001775">
    <property type="entry name" value="GspD/PilQ"/>
</dbReference>
<evidence type="ECO:0000256" key="2">
    <source>
        <dbReference type="SAM" id="MobiDB-lite"/>
    </source>
</evidence>
<reference evidence="4 5" key="1">
    <citation type="submission" date="2023-05" db="EMBL/GenBank/DDBJ databases">
        <authorList>
            <person name="Yin Y."/>
            <person name="Lu Z."/>
        </authorList>
    </citation>
    <scope>NUCLEOTIDE SEQUENCE [LARGE SCALE GENOMIC DNA]</scope>
    <source>
        <strain evidence="4 5">ZM22</strain>
    </source>
</reference>
<dbReference type="EMBL" id="CP125947">
    <property type="protein sequence ID" value="WHS67863.1"/>
    <property type="molecule type" value="Genomic_DNA"/>
</dbReference>
<dbReference type="InterPro" id="IPR050810">
    <property type="entry name" value="Bact_Secretion_Sys_Channel"/>
</dbReference>